<reference evidence="1" key="1">
    <citation type="submission" date="2018-04" db="EMBL/GenBank/DDBJ databases">
        <title>Transcriptome of Schizaphis graminum biotype I.</title>
        <authorList>
            <person name="Scully E.D."/>
            <person name="Geib S.M."/>
            <person name="Palmer N.A."/>
            <person name="Koch K."/>
            <person name="Bradshaw J."/>
            <person name="Heng-Moss T."/>
            <person name="Sarath G."/>
        </authorList>
    </citation>
    <scope>NUCLEOTIDE SEQUENCE</scope>
</reference>
<proteinExistence type="predicted"/>
<dbReference type="EMBL" id="GGMR01001975">
    <property type="protein sequence ID" value="MBY14594.1"/>
    <property type="molecule type" value="Transcribed_RNA"/>
</dbReference>
<gene>
    <name evidence="1" type="ORF">g.119431</name>
</gene>
<dbReference type="AlphaFoldDB" id="A0A2S2NBK3"/>
<sequence>MTIKKLYLRCITRTSSLLYCSTIQYNIPMYIVGRVRLRPIMSSSRDPSYKTHTCVICKRVYTDSNYIIGTSIVHNNRKKIYSNVFHVVILSIKSVEVDQIIIIKTKYILNVIYYATDCRARRQDIPV</sequence>
<organism evidence="1">
    <name type="scientific">Schizaphis graminum</name>
    <name type="common">Green bug aphid</name>
    <dbReference type="NCBI Taxonomy" id="13262"/>
    <lineage>
        <taxon>Eukaryota</taxon>
        <taxon>Metazoa</taxon>
        <taxon>Ecdysozoa</taxon>
        <taxon>Arthropoda</taxon>
        <taxon>Hexapoda</taxon>
        <taxon>Insecta</taxon>
        <taxon>Pterygota</taxon>
        <taxon>Neoptera</taxon>
        <taxon>Paraneoptera</taxon>
        <taxon>Hemiptera</taxon>
        <taxon>Sternorrhyncha</taxon>
        <taxon>Aphidomorpha</taxon>
        <taxon>Aphidoidea</taxon>
        <taxon>Aphididae</taxon>
        <taxon>Aphidini</taxon>
        <taxon>Schizaphis</taxon>
    </lineage>
</organism>
<evidence type="ECO:0000313" key="1">
    <source>
        <dbReference type="EMBL" id="MBY14594.1"/>
    </source>
</evidence>
<name>A0A2S2NBK3_SCHGA</name>
<protein>
    <submittedName>
        <fullName evidence="1">Uncharacterized protein</fullName>
    </submittedName>
</protein>
<accession>A0A2S2NBK3</accession>